<protein>
    <submittedName>
        <fullName evidence="1">Uncharacterized protein</fullName>
    </submittedName>
</protein>
<keyword evidence="2" id="KW-1185">Reference proteome</keyword>
<dbReference type="AlphaFoldDB" id="A0A4S8JV04"/>
<evidence type="ECO:0000313" key="1">
    <source>
        <dbReference type="EMBL" id="THU66044.1"/>
    </source>
</evidence>
<organism evidence="1 2">
    <name type="scientific">Musa balbisiana</name>
    <name type="common">Banana</name>
    <dbReference type="NCBI Taxonomy" id="52838"/>
    <lineage>
        <taxon>Eukaryota</taxon>
        <taxon>Viridiplantae</taxon>
        <taxon>Streptophyta</taxon>
        <taxon>Embryophyta</taxon>
        <taxon>Tracheophyta</taxon>
        <taxon>Spermatophyta</taxon>
        <taxon>Magnoliopsida</taxon>
        <taxon>Liliopsida</taxon>
        <taxon>Zingiberales</taxon>
        <taxon>Musaceae</taxon>
        <taxon>Musa</taxon>
    </lineage>
</organism>
<dbReference type="Proteomes" id="UP000317650">
    <property type="component" value="Chromosome 5"/>
</dbReference>
<comment type="caution">
    <text evidence="1">The sequence shown here is derived from an EMBL/GenBank/DDBJ whole genome shotgun (WGS) entry which is preliminary data.</text>
</comment>
<name>A0A4S8JV04_MUSBA</name>
<sequence length="154" mass="17541">MDMIMYATTDHRPRGTEKQRRECWLSSLWLRRLTREASKKNCHGFEMPATARTAQGKAKRRESTATLHSLCCRHSRFLLRRLPPGCYLRRRHSELLIRPRAAETCKEGTSYGAPAMAVCTRRGTCACTASPEPLRLLPCPPSKPGSWCSLRPSR</sequence>
<proteinExistence type="predicted"/>
<dbReference type="EMBL" id="PYDT01000003">
    <property type="protein sequence ID" value="THU66044.1"/>
    <property type="molecule type" value="Genomic_DNA"/>
</dbReference>
<gene>
    <name evidence="1" type="ORF">C4D60_Mb05t10060</name>
</gene>
<accession>A0A4S8JV04</accession>
<evidence type="ECO:0000313" key="2">
    <source>
        <dbReference type="Proteomes" id="UP000317650"/>
    </source>
</evidence>
<reference evidence="1 2" key="1">
    <citation type="journal article" date="2019" name="Nat. Plants">
        <title>Genome sequencing of Musa balbisiana reveals subgenome evolution and function divergence in polyploid bananas.</title>
        <authorList>
            <person name="Yao X."/>
        </authorList>
    </citation>
    <scope>NUCLEOTIDE SEQUENCE [LARGE SCALE GENOMIC DNA]</scope>
    <source>
        <strain evidence="2">cv. DH-PKW</strain>
        <tissue evidence="1">Leaves</tissue>
    </source>
</reference>